<evidence type="ECO:0000256" key="1">
    <source>
        <dbReference type="ARBA" id="ARBA00004651"/>
    </source>
</evidence>
<dbReference type="Pfam" id="PF01478">
    <property type="entry name" value="Peptidase_A24"/>
    <property type="match status" value="1"/>
</dbReference>
<dbReference type="InterPro" id="IPR000045">
    <property type="entry name" value="Prepilin_IV_endopep_pep"/>
</dbReference>
<evidence type="ECO:0000259" key="7">
    <source>
        <dbReference type="Pfam" id="PF01478"/>
    </source>
</evidence>
<keyword evidence="4 6" id="KW-1133">Transmembrane helix</keyword>
<keyword evidence="3 6" id="KW-0812">Transmembrane</keyword>
<dbReference type="EMBL" id="FMZX01000031">
    <property type="protein sequence ID" value="SDE37614.1"/>
    <property type="molecule type" value="Genomic_DNA"/>
</dbReference>
<dbReference type="Gene3D" id="1.20.120.1220">
    <property type="match status" value="1"/>
</dbReference>
<evidence type="ECO:0000256" key="3">
    <source>
        <dbReference type="ARBA" id="ARBA00022692"/>
    </source>
</evidence>
<dbReference type="GO" id="GO:0005886">
    <property type="term" value="C:plasma membrane"/>
    <property type="evidence" value="ECO:0007669"/>
    <property type="project" value="UniProtKB-SubCell"/>
</dbReference>
<dbReference type="STRING" id="938405.SAMN02927895_05224"/>
<feature type="transmembrane region" description="Helical" evidence="6">
    <location>
        <begin position="52"/>
        <end position="71"/>
    </location>
</feature>
<keyword evidence="5 6" id="KW-0472">Membrane</keyword>
<dbReference type="Proteomes" id="UP000198925">
    <property type="component" value="Unassembled WGS sequence"/>
</dbReference>
<dbReference type="RefSeq" id="WP_090665083.1">
    <property type="nucleotide sequence ID" value="NZ_FMZX01000031.1"/>
</dbReference>
<accession>A0A1G7CE05</accession>
<keyword evidence="2" id="KW-1003">Cell membrane</keyword>
<dbReference type="PANTHER" id="PTHR36506:SF1">
    <property type="entry name" value="PREFLAGELLIN PEPTIDASE"/>
    <property type="match status" value="1"/>
</dbReference>
<protein>
    <submittedName>
        <fullName evidence="8">Prepilin peptidase CpaA</fullName>
    </submittedName>
</protein>
<gene>
    <name evidence="8" type="ORF">SAMN04487779_103122</name>
</gene>
<dbReference type="PANTHER" id="PTHR36506">
    <property type="entry name" value="PREFLAGELLIN PEPTIDASE"/>
    <property type="match status" value="1"/>
</dbReference>
<evidence type="ECO:0000313" key="8">
    <source>
        <dbReference type="EMBL" id="SDE37614.1"/>
    </source>
</evidence>
<comment type="subcellular location">
    <subcellularLocation>
        <location evidence="1">Cell membrane</location>
        <topology evidence="1">Multi-pass membrane protein</topology>
    </subcellularLocation>
</comment>
<feature type="domain" description="Prepilin type IV endopeptidase peptidase" evidence="7">
    <location>
        <begin position="6"/>
        <end position="107"/>
    </location>
</feature>
<keyword evidence="9" id="KW-1185">Reference proteome</keyword>
<evidence type="ECO:0000313" key="9">
    <source>
        <dbReference type="Proteomes" id="UP000198925"/>
    </source>
</evidence>
<dbReference type="AlphaFoldDB" id="A0A1G7CE05"/>
<organism evidence="8 9">
    <name type="scientific">Belnapia rosea</name>
    <dbReference type="NCBI Taxonomy" id="938405"/>
    <lineage>
        <taxon>Bacteria</taxon>
        <taxon>Pseudomonadati</taxon>
        <taxon>Pseudomonadota</taxon>
        <taxon>Alphaproteobacteria</taxon>
        <taxon>Acetobacterales</taxon>
        <taxon>Roseomonadaceae</taxon>
        <taxon>Belnapia</taxon>
    </lineage>
</organism>
<reference evidence="8 9" key="1">
    <citation type="submission" date="2016-10" db="EMBL/GenBank/DDBJ databases">
        <authorList>
            <person name="de Groot N.N."/>
        </authorList>
    </citation>
    <scope>NUCLEOTIDE SEQUENCE [LARGE SCALE GENOMIC DNA]</scope>
    <source>
        <strain evidence="8 9">CPCC 100156</strain>
    </source>
</reference>
<sequence length="165" mass="16792">MAITLVIGLLLLLAAWRDVVARIIPDLLVLPIAILGIAGRLSLGWGALLEAALAALLLFVILLACAMRGWLGGGDVKLAAALAIGLPPAATWNFVVATTLAGGLLALGYLNGPRLAPRLAPAGAAHPLGRILAVEAWRLRRGGPLPYGVAIAAGGLVTLLALREG</sequence>
<name>A0A1G7CE05_9PROT</name>
<evidence type="ECO:0000256" key="2">
    <source>
        <dbReference type="ARBA" id="ARBA00022475"/>
    </source>
</evidence>
<proteinExistence type="predicted"/>
<feature type="transmembrane region" description="Helical" evidence="6">
    <location>
        <begin position="145"/>
        <end position="162"/>
    </location>
</feature>
<evidence type="ECO:0000256" key="4">
    <source>
        <dbReference type="ARBA" id="ARBA00022989"/>
    </source>
</evidence>
<feature type="transmembrane region" description="Helical" evidence="6">
    <location>
        <begin position="91"/>
        <end position="110"/>
    </location>
</feature>
<dbReference type="GO" id="GO:0004190">
    <property type="term" value="F:aspartic-type endopeptidase activity"/>
    <property type="evidence" value="ECO:0007669"/>
    <property type="project" value="InterPro"/>
</dbReference>
<evidence type="ECO:0000256" key="6">
    <source>
        <dbReference type="SAM" id="Phobius"/>
    </source>
</evidence>
<evidence type="ECO:0000256" key="5">
    <source>
        <dbReference type="ARBA" id="ARBA00023136"/>
    </source>
</evidence>
<dbReference type="InterPro" id="IPR052218">
    <property type="entry name" value="Preflagellin_Peptidase"/>
</dbReference>
<feature type="transmembrane region" description="Helical" evidence="6">
    <location>
        <begin position="27"/>
        <end position="45"/>
    </location>
</feature>